<dbReference type="OrthoDB" id="9809766at2"/>
<dbReference type="PROSITE" id="PS50885">
    <property type="entry name" value="HAMP"/>
    <property type="match status" value="1"/>
</dbReference>
<evidence type="ECO:0000256" key="8">
    <source>
        <dbReference type="ARBA" id="ARBA00022777"/>
    </source>
</evidence>
<dbReference type="GO" id="GO:0000155">
    <property type="term" value="F:phosphorelay sensor kinase activity"/>
    <property type="evidence" value="ECO:0007669"/>
    <property type="project" value="InterPro"/>
</dbReference>
<dbReference type="SUPFAM" id="SSF55874">
    <property type="entry name" value="ATPase domain of HSP90 chaperone/DNA topoisomerase II/histidine kinase"/>
    <property type="match status" value="1"/>
</dbReference>
<dbReference type="EMBL" id="NOXS01000029">
    <property type="protein sequence ID" value="OYQ20097.1"/>
    <property type="molecule type" value="Genomic_DNA"/>
</dbReference>
<proteinExistence type="predicted"/>
<evidence type="ECO:0000256" key="2">
    <source>
        <dbReference type="ARBA" id="ARBA00004141"/>
    </source>
</evidence>
<dbReference type="SUPFAM" id="SSF47384">
    <property type="entry name" value="Homodimeric domain of signal transducing histidine kinase"/>
    <property type="match status" value="1"/>
</dbReference>
<dbReference type="Gene3D" id="1.10.287.130">
    <property type="match status" value="1"/>
</dbReference>
<dbReference type="Proteomes" id="UP000216361">
    <property type="component" value="Unassembled WGS sequence"/>
</dbReference>
<comment type="catalytic activity">
    <reaction evidence="1">
        <text>ATP + protein L-histidine = ADP + protein N-phospho-L-histidine.</text>
        <dbReference type="EC" id="2.7.13.3"/>
    </reaction>
</comment>
<dbReference type="Pfam" id="PF08521">
    <property type="entry name" value="2CSK_N"/>
    <property type="match status" value="1"/>
</dbReference>
<dbReference type="SMART" id="SM00387">
    <property type="entry name" value="HATPase_c"/>
    <property type="match status" value="1"/>
</dbReference>
<name>A0A255XSW4_9PROT</name>
<dbReference type="GO" id="GO:0005886">
    <property type="term" value="C:plasma membrane"/>
    <property type="evidence" value="ECO:0007669"/>
    <property type="project" value="TreeGrafter"/>
</dbReference>
<dbReference type="InterPro" id="IPR003594">
    <property type="entry name" value="HATPase_dom"/>
</dbReference>
<dbReference type="EC" id="2.7.13.3" evidence="3"/>
<evidence type="ECO:0000256" key="6">
    <source>
        <dbReference type="ARBA" id="ARBA00022692"/>
    </source>
</evidence>
<evidence type="ECO:0000256" key="7">
    <source>
        <dbReference type="ARBA" id="ARBA00022741"/>
    </source>
</evidence>
<evidence type="ECO:0000256" key="4">
    <source>
        <dbReference type="ARBA" id="ARBA00022553"/>
    </source>
</evidence>
<dbReference type="Gene3D" id="3.30.565.10">
    <property type="entry name" value="Histidine kinase-like ATPase, C-terminal domain"/>
    <property type="match status" value="1"/>
</dbReference>
<dbReference type="InterPro" id="IPR036890">
    <property type="entry name" value="HATPase_C_sf"/>
</dbReference>
<dbReference type="InterPro" id="IPR036097">
    <property type="entry name" value="HisK_dim/P_sf"/>
</dbReference>
<keyword evidence="15" id="KW-1185">Reference proteome</keyword>
<dbReference type="CDD" id="cd00082">
    <property type="entry name" value="HisKA"/>
    <property type="match status" value="1"/>
</dbReference>
<reference evidence="14 15" key="1">
    <citation type="submission" date="2017-07" db="EMBL/GenBank/DDBJ databases">
        <title>Elstera cyanobacteriorum sp. nov., a novel bacterium isolated from cyanobacterial aggregates in a eutrophic lake.</title>
        <authorList>
            <person name="Cai H."/>
        </authorList>
    </citation>
    <scope>NUCLEOTIDE SEQUENCE [LARGE SCALE GENOMIC DNA]</scope>
    <source>
        <strain evidence="14 15">TH019</strain>
    </source>
</reference>
<evidence type="ECO:0000256" key="1">
    <source>
        <dbReference type="ARBA" id="ARBA00000085"/>
    </source>
</evidence>
<keyword evidence="11" id="KW-0902">Two-component regulatory system</keyword>
<protein>
    <recommendedName>
        <fullName evidence="3">histidine kinase</fullName>
        <ecNumber evidence="3">2.7.13.3</ecNumber>
    </recommendedName>
</protein>
<evidence type="ECO:0000256" key="5">
    <source>
        <dbReference type="ARBA" id="ARBA00022679"/>
    </source>
</evidence>
<evidence type="ECO:0000256" key="11">
    <source>
        <dbReference type="ARBA" id="ARBA00023012"/>
    </source>
</evidence>
<keyword evidence="10" id="KW-1133">Transmembrane helix</keyword>
<dbReference type="SMART" id="SM00388">
    <property type="entry name" value="HisKA"/>
    <property type="match status" value="1"/>
</dbReference>
<gene>
    <name evidence="14" type="ORF">CHR90_05130</name>
</gene>
<dbReference type="InterPro" id="IPR005467">
    <property type="entry name" value="His_kinase_dom"/>
</dbReference>
<sequence length="435" mass="46388">MTGPYSLQRRLSLLLTLLVLALWGIATLAGAVIVRHELDEVFDSALQELAQRLLPLAVETLYRDDPTDGPRHIAALAGHEEYLTYLVRDADGHILIRSHDADPSAFPGRPTPGFRSFRDVRLYTEAGVSGTVFVEVAEPLGHRREAAWEASLGLLAPILLLAPLSLLAVWGGVRRGLVPVTLLRRQIERRGDADLTPIAGLRLPSEIAPVAGAVNRLMARLDRALAAERSFAANSAHELRTPLAGALAQTQRLIAEAPEGPLRDRAVAVAASLNRLSHLSEKLLQLARAESGLFPPGPPTDLAPLVPMILDDLIRAAEGRLLIDPAAPLIATIDPDAFALLLRNLVENALKHSPRGTRVIVRVLAEAVHIRNQGPVVDFDRLRARFARGTTRASGSGLGLAIVDALAAATGAAVAFRSPAPGAVDGVEVVLTPPA</sequence>
<dbReference type="AlphaFoldDB" id="A0A255XSW4"/>
<dbReference type="Pfam" id="PF02518">
    <property type="entry name" value="HATPase_c"/>
    <property type="match status" value="1"/>
</dbReference>
<keyword evidence="9" id="KW-0067">ATP-binding</keyword>
<evidence type="ECO:0000256" key="9">
    <source>
        <dbReference type="ARBA" id="ARBA00022840"/>
    </source>
</evidence>
<dbReference type="RefSeq" id="WP_094407920.1">
    <property type="nucleotide sequence ID" value="NZ_BMJZ01000001.1"/>
</dbReference>
<dbReference type="PANTHER" id="PTHR45436:SF14">
    <property type="entry name" value="SENSOR PROTEIN QSEC"/>
    <property type="match status" value="1"/>
</dbReference>
<evidence type="ECO:0000256" key="10">
    <source>
        <dbReference type="ARBA" id="ARBA00022989"/>
    </source>
</evidence>
<organism evidence="14 15">
    <name type="scientific">Elstera cyanobacteriorum</name>
    <dbReference type="NCBI Taxonomy" id="2022747"/>
    <lineage>
        <taxon>Bacteria</taxon>
        <taxon>Pseudomonadati</taxon>
        <taxon>Pseudomonadota</taxon>
        <taxon>Alphaproteobacteria</taxon>
        <taxon>Rhodospirillales</taxon>
        <taxon>Rhodospirillaceae</taxon>
        <taxon>Elstera</taxon>
    </lineage>
</organism>
<dbReference type="InterPro" id="IPR003660">
    <property type="entry name" value="HAMP_dom"/>
</dbReference>
<feature type="domain" description="HAMP" evidence="13">
    <location>
        <begin position="174"/>
        <end position="226"/>
    </location>
</feature>
<evidence type="ECO:0000259" key="12">
    <source>
        <dbReference type="PROSITE" id="PS50109"/>
    </source>
</evidence>
<dbReference type="GO" id="GO:0005524">
    <property type="term" value="F:ATP binding"/>
    <property type="evidence" value="ECO:0007669"/>
    <property type="project" value="UniProtKB-KW"/>
</dbReference>
<evidence type="ECO:0000313" key="15">
    <source>
        <dbReference type="Proteomes" id="UP000216361"/>
    </source>
</evidence>
<dbReference type="InterPro" id="IPR013727">
    <property type="entry name" value="2CSK_N"/>
</dbReference>
<evidence type="ECO:0000313" key="14">
    <source>
        <dbReference type="EMBL" id="OYQ20097.1"/>
    </source>
</evidence>
<keyword evidence="6" id="KW-0812">Transmembrane</keyword>
<accession>A0A255XSW4</accession>
<comment type="caution">
    <text evidence="14">The sequence shown here is derived from an EMBL/GenBank/DDBJ whole genome shotgun (WGS) entry which is preliminary data.</text>
</comment>
<dbReference type="PROSITE" id="PS50109">
    <property type="entry name" value="HIS_KIN"/>
    <property type="match status" value="1"/>
</dbReference>
<dbReference type="PANTHER" id="PTHR45436">
    <property type="entry name" value="SENSOR HISTIDINE KINASE YKOH"/>
    <property type="match status" value="1"/>
</dbReference>
<keyword evidence="7" id="KW-0547">Nucleotide-binding</keyword>
<keyword evidence="8" id="KW-0418">Kinase</keyword>
<evidence type="ECO:0000256" key="3">
    <source>
        <dbReference type="ARBA" id="ARBA00012438"/>
    </source>
</evidence>
<dbReference type="Gene3D" id="1.20.5.1040">
    <property type="entry name" value="Sensor protein qsec"/>
    <property type="match status" value="1"/>
</dbReference>
<evidence type="ECO:0000259" key="13">
    <source>
        <dbReference type="PROSITE" id="PS50885"/>
    </source>
</evidence>
<comment type="subcellular location">
    <subcellularLocation>
        <location evidence="2">Membrane</location>
        <topology evidence="2">Multi-pass membrane protein</topology>
    </subcellularLocation>
</comment>
<keyword evidence="10" id="KW-0472">Membrane</keyword>
<feature type="domain" description="Histidine kinase" evidence="12">
    <location>
        <begin position="234"/>
        <end position="435"/>
    </location>
</feature>
<keyword evidence="4" id="KW-0597">Phosphoprotein</keyword>
<dbReference type="Pfam" id="PF00512">
    <property type="entry name" value="HisKA"/>
    <property type="match status" value="1"/>
</dbReference>
<dbReference type="InterPro" id="IPR050428">
    <property type="entry name" value="TCS_sensor_his_kinase"/>
</dbReference>
<keyword evidence="5" id="KW-0808">Transferase</keyword>
<dbReference type="InterPro" id="IPR003661">
    <property type="entry name" value="HisK_dim/P_dom"/>
</dbReference>